<protein>
    <submittedName>
        <fullName evidence="2">Uncharacterized protein</fullName>
    </submittedName>
</protein>
<sequence length="58" mass="6945">IRNKSKFYYDTGTKDLCTLDIGSRVRIQNPKTKLWDKGRRIYYLIFLTILTFCILLLD</sequence>
<proteinExistence type="predicted"/>
<organism evidence="2">
    <name type="scientific">Lepeophtheirus salmonis</name>
    <name type="common">Salmon louse</name>
    <name type="synonym">Caligus salmonis</name>
    <dbReference type="NCBI Taxonomy" id="72036"/>
    <lineage>
        <taxon>Eukaryota</taxon>
        <taxon>Metazoa</taxon>
        <taxon>Ecdysozoa</taxon>
        <taxon>Arthropoda</taxon>
        <taxon>Crustacea</taxon>
        <taxon>Multicrustacea</taxon>
        <taxon>Hexanauplia</taxon>
        <taxon>Copepoda</taxon>
        <taxon>Siphonostomatoida</taxon>
        <taxon>Caligidae</taxon>
        <taxon>Lepeophtheirus</taxon>
    </lineage>
</organism>
<dbReference type="EMBL" id="HACA01016476">
    <property type="protein sequence ID" value="CDW33837.1"/>
    <property type="molecule type" value="Transcribed_RNA"/>
</dbReference>
<dbReference type="AlphaFoldDB" id="A0A0K2U7F5"/>
<name>A0A0K2U7F5_LEPSM</name>
<reference evidence="2" key="1">
    <citation type="submission" date="2014-05" db="EMBL/GenBank/DDBJ databases">
        <authorList>
            <person name="Chronopoulou M."/>
        </authorList>
    </citation>
    <scope>NUCLEOTIDE SEQUENCE</scope>
    <source>
        <tissue evidence="2">Whole organism</tissue>
    </source>
</reference>
<keyword evidence="1" id="KW-1133">Transmembrane helix</keyword>
<keyword evidence="1" id="KW-0812">Transmembrane</keyword>
<feature type="non-terminal residue" evidence="2">
    <location>
        <position position="1"/>
    </location>
</feature>
<keyword evidence="1" id="KW-0472">Membrane</keyword>
<feature type="transmembrane region" description="Helical" evidence="1">
    <location>
        <begin position="41"/>
        <end position="57"/>
    </location>
</feature>
<accession>A0A0K2U7F5</accession>
<evidence type="ECO:0000313" key="2">
    <source>
        <dbReference type="EMBL" id="CDW33837.1"/>
    </source>
</evidence>
<evidence type="ECO:0000256" key="1">
    <source>
        <dbReference type="SAM" id="Phobius"/>
    </source>
</evidence>